<proteinExistence type="predicted"/>
<dbReference type="Proteomes" id="UP001156701">
    <property type="component" value="Unassembled WGS sequence"/>
</dbReference>
<gene>
    <name evidence="1" type="ORF">P7V44_22355</name>
</gene>
<name>A0AA42FLX6_9GAMM</name>
<sequence length="63" mass="7475">MANLDLITTKEVMTELSIRSRQTLWDYEKRRNFPKPVKLRPKAYLRSDYEKWLQNGGASQQSS</sequence>
<comment type="caution">
    <text evidence="1">The sequence shown here is derived from an EMBL/GenBank/DDBJ whole genome shotgun (WGS) entry which is preliminary data.</text>
</comment>
<dbReference type="EMBL" id="JARRYG010000049">
    <property type="protein sequence ID" value="MDG4698964.1"/>
    <property type="molecule type" value="Genomic_DNA"/>
</dbReference>
<evidence type="ECO:0000313" key="1">
    <source>
        <dbReference type="EMBL" id="MDG4698964.1"/>
    </source>
</evidence>
<evidence type="ECO:0000313" key="2">
    <source>
        <dbReference type="Proteomes" id="UP001156701"/>
    </source>
</evidence>
<dbReference type="RefSeq" id="WP_239354457.1">
    <property type="nucleotide sequence ID" value="NZ_JARRYG010000049.1"/>
</dbReference>
<organism evidence="1 2">
    <name type="scientific">Providencia huashanensis</name>
    <dbReference type="NCBI Taxonomy" id="3037798"/>
    <lineage>
        <taxon>Bacteria</taxon>
        <taxon>Pseudomonadati</taxon>
        <taxon>Pseudomonadota</taxon>
        <taxon>Gammaproteobacteria</taxon>
        <taxon>Enterobacterales</taxon>
        <taxon>Morganellaceae</taxon>
        <taxon>Providencia</taxon>
    </lineage>
</organism>
<reference evidence="1" key="1">
    <citation type="submission" date="2023-03" db="EMBL/GenBank/DDBJ databases">
        <title>a new species belonging to Providencia genus.</title>
        <authorList>
            <person name="Yang W."/>
            <person name="Hu F."/>
            <person name="Shen S."/>
            <person name="Ding L."/>
            <person name="Yin D."/>
        </authorList>
    </citation>
    <scope>NUCLEOTIDE SEQUENCE</scope>
    <source>
        <strain evidence="1">CRE-3FA-0001</strain>
    </source>
</reference>
<dbReference type="AlphaFoldDB" id="A0AA42FLX6"/>
<protein>
    <submittedName>
        <fullName evidence="1">AlpA family phage regulatory protein</fullName>
    </submittedName>
</protein>
<accession>A0AA42FLX6</accession>